<accession>A0A917U9H7</accession>
<keyword evidence="3" id="KW-1185">Reference proteome</keyword>
<dbReference type="PANTHER" id="PTHR43245:SF55">
    <property type="entry name" value="NAD(P)-BINDING DOMAIN-CONTAINING PROTEIN"/>
    <property type="match status" value="1"/>
</dbReference>
<sequence>MRILVTGAGGNIGRAVVSLLAASGDSVVGLSLEPAADLPVDRLVVGSAGDPAVVADALGDGVDAVVHLAARPSPNHGTPLEVFGGNTQATFVVLDEAARRGVRRLVFAGSYAMFGTAFSPHGAHPPYYPLDERAPLQVADPYALSKQVDEATGAMVALRYGASVVSLRFPYTVGWEQLHRMADAVRANPALVAHDSWSYLHVDDAAEAVRLALTVPLSGFHAVLLAAPETLAPWPTEDLIREHHPDTPIRAPIPGRSTPIDTSAAAALLGFRPARHLPL</sequence>
<dbReference type="Gene3D" id="3.40.50.720">
    <property type="entry name" value="NAD(P)-binding Rossmann-like Domain"/>
    <property type="match status" value="1"/>
</dbReference>
<reference evidence="2" key="1">
    <citation type="journal article" date="2014" name="Int. J. Syst. Evol. Microbiol.">
        <title>Complete genome sequence of Corynebacterium casei LMG S-19264T (=DSM 44701T), isolated from a smear-ripened cheese.</title>
        <authorList>
            <consortium name="US DOE Joint Genome Institute (JGI-PGF)"/>
            <person name="Walter F."/>
            <person name="Albersmeier A."/>
            <person name="Kalinowski J."/>
            <person name="Ruckert C."/>
        </authorList>
    </citation>
    <scope>NUCLEOTIDE SEQUENCE</scope>
    <source>
        <strain evidence="2">JCM 19831</strain>
    </source>
</reference>
<dbReference type="PANTHER" id="PTHR43245">
    <property type="entry name" value="BIFUNCTIONAL POLYMYXIN RESISTANCE PROTEIN ARNA"/>
    <property type="match status" value="1"/>
</dbReference>
<reference evidence="2" key="2">
    <citation type="submission" date="2020-09" db="EMBL/GenBank/DDBJ databases">
        <authorList>
            <person name="Sun Q."/>
            <person name="Ohkuma M."/>
        </authorList>
    </citation>
    <scope>NUCLEOTIDE SEQUENCE</scope>
    <source>
        <strain evidence="2">JCM 19831</strain>
    </source>
</reference>
<comment type="caution">
    <text evidence="2">The sequence shown here is derived from an EMBL/GenBank/DDBJ whole genome shotgun (WGS) entry which is preliminary data.</text>
</comment>
<gene>
    <name evidence="2" type="ORF">GCM10007977_082970</name>
</gene>
<dbReference type="InterPro" id="IPR001509">
    <property type="entry name" value="Epimerase_deHydtase"/>
</dbReference>
<organism evidence="2 3">
    <name type="scientific">Dactylosporangium sucinum</name>
    <dbReference type="NCBI Taxonomy" id="1424081"/>
    <lineage>
        <taxon>Bacteria</taxon>
        <taxon>Bacillati</taxon>
        <taxon>Actinomycetota</taxon>
        <taxon>Actinomycetes</taxon>
        <taxon>Micromonosporales</taxon>
        <taxon>Micromonosporaceae</taxon>
        <taxon>Dactylosporangium</taxon>
    </lineage>
</organism>
<dbReference type="InterPro" id="IPR050177">
    <property type="entry name" value="Lipid_A_modif_metabolic_enz"/>
</dbReference>
<protein>
    <submittedName>
        <fullName evidence="2">UDP-glucose 4-epimerase</fullName>
    </submittedName>
</protein>
<evidence type="ECO:0000313" key="2">
    <source>
        <dbReference type="EMBL" id="GGM68612.1"/>
    </source>
</evidence>
<dbReference type="AlphaFoldDB" id="A0A917U9H7"/>
<dbReference type="InterPro" id="IPR036291">
    <property type="entry name" value="NAD(P)-bd_dom_sf"/>
</dbReference>
<proteinExistence type="predicted"/>
<dbReference type="SUPFAM" id="SSF51735">
    <property type="entry name" value="NAD(P)-binding Rossmann-fold domains"/>
    <property type="match status" value="1"/>
</dbReference>
<dbReference type="Proteomes" id="UP000642070">
    <property type="component" value="Unassembled WGS sequence"/>
</dbReference>
<dbReference type="RefSeq" id="WP_229836484.1">
    <property type="nucleotide sequence ID" value="NZ_BMPI01000058.1"/>
</dbReference>
<evidence type="ECO:0000313" key="3">
    <source>
        <dbReference type="Proteomes" id="UP000642070"/>
    </source>
</evidence>
<dbReference type="Pfam" id="PF01370">
    <property type="entry name" value="Epimerase"/>
    <property type="match status" value="1"/>
</dbReference>
<dbReference type="CDD" id="cd08946">
    <property type="entry name" value="SDR_e"/>
    <property type="match status" value="1"/>
</dbReference>
<name>A0A917U9H7_9ACTN</name>
<feature type="domain" description="NAD-dependent epimerase/dehydratase" evidence="1">
    <location>
        <begin position="3"/>
        <end position="218"/>
    </location>
</feature>
<dbReference type="EMBL" id="BMPI01000058">
    <property type="protein sequence ID" value="GGM68612.1"/>
    <property type="molecule type" value="Genomic_DNA"/>
</dbReference>
<evidence type="ECO:0000259" key="1">
    <source>
        <dbReference type="Pfam" id="PF01370"/>
    </source>
</evidence>